<keyword evidence="13" id="KW-1185">Reference proteome</keyword>
<evidence type="ECO:0000256" key="11">
    <source>
        <dbReference type="SAM" id="MobiDB-lite"/>
    </source>
</evidence>
<evidence type="ECO:0000256" key="9">
    <source>
        <dbReference type="ARBA" id="ARBA00023237"/>
    </source>
</evidence>
<protein>
    <recommendedName>
        <fullName evidence="10">Porin</fullName>
    </recommendedName>
</protein>
<evidence type="ECO:0000256" key="3">
    <source>
        <dbReference type="ARBA" id="ARBA00022452"/>
    </source>
</evidence>
<reference evidence="12 13" key="1">
    <citation type="submission" date="2019-06" db="EMBL/GenBank/DDBJ databases">
        <authorList>
            <person name="Li M."/>
        </authorList>
    </citation>
    <scope>NUCLEOTIDE SEQUENCE [LARGE SCALE GENOMIC DNA]</scope>
    <source>
        <strain evidence="12 13">BGMRC6574</strain>
    </source>
</reference>
<comment type="domain">
    <text evidence="10">Consists of 16-stranded beta-barrel sheets, with large surface-exposed loops, that form a transmembrane pore at the center of each barrel. The pore is partially ocluded by a peptide loop that folds into the pore lumen.</text>
</comment>
<dbReference type="GO" id="GO:0015288">
    <property type="term" value="F:porin activity"/>
    <property type="evidence" value="ECO:0007669"/>
    <property type="project" value="UniProtKB-KW"/>
</dbReference>
<name>A0A506UDG9_9HYPH</name>
<sequence>MCWPLGRMLASGRRRGRGSVRGQYSLTNWKPLAFPMPKSCSLRNTVSGSMAFWAGGRVWKIAQGKATSMVILGSEGGVTVRLLRYWGWDRELLSFGKEPRPTRNFDWRSEMNIKSLLLGSAAALTVASGAQAADAIMAAQPAPVDYVRVCDAFGTGYFYIPGTETCLKVGGYVRTEASGGQLGGIDTDNDGRGEGLSWHTRFTLTTDTQSNTELGTLHTYTETRFNYNNGDSGFDTLGNAGGSSTSLNFAYIELGGLRVGKTEAEFTRMAYYGHGYAGSVIQDTLVGYGPFDAQQLSYTYKSDSGFAAVVAIEDDNAGSTDSHRASSAPGGPLVDDTDANDNDYIPDPTVGVSYDNGTFGIGVVGAYDESLEEGAVKARADFSFGKFALFLMGAYSTNGDETGEHGCAGNSSITSCGSNHFAVWGGDYAVWGGFSVDLTDKISANTQVSYDDDDNFGAAGNLVFQLVPGFAMTTEVDYVDAGGNDFTSDDHRYKNVDDAWNYQLRFQRNF</sequence>
<keyword evidence="7 10" id="KW-0626">Porin</keyword>
<dbReference type="SUPFAM" id="SSF56935">
    <property type="entry name" value="Porins"/>
    <property type="match status" value="1"/>
</dbReference>
<dbReference type="GO" id="GO:0009279">
    <property type="term" value="C:cell outer membrane"/>
    <property type="evidence" value="ECO:0007669"/>
    <property type="project" value="UniProtKB-SubCell"/>
</dbReference>
<comment type="similarity">
    <text evidence="1 10">Belongs to the alphaproteobacteria porin family.</text>
</comment>
<accession>A0A506UDG9</accession>
<evidence type="ECO:0000256" key="7">
    <source>
        <dbReference type="ARBA" id="ARBA00023114"/>
    </source>
</evidence>
<dbReference type="OrthoDB" id="7801681at2"/>
<keyword evidence="8 10" id="KW-0472">Membrane</keyword>
<gene>
    <name evidence="12" type="ORF">FJU11_02035</name>
</gene>
<evidence type="ECO:0000256" key="4">
    <source>
        <dbReference type="ARBA" id="ARBA00022692"/>
    </source>
</evidence>
<keyword evidence="5" id="KW-0732">Signal</keyword>
<evidence type="ECO:0000256" key="1">
    <source>
        <dbReference type="ARBA" id="ARBA00009521"/>
    </source>
</evidence>
<evidence type="ECO:0000256" key="2">
    <source>
        <dbReference type="ARBA" id="ARBA00022448"/>
    </source>
</evidence>
<keyword evidence="6 10" id="KW-0406">Ion transport</keyword>
<comment type="function">
    <text evidence="10">Forms passive diffusion pores that allow small molecular weight hydrophilic materials across the outer membrane.</text>
</comment>
<keyword evidence="2 10" id="KW-0813">Transport</keyword>
<feature type="region of interest" description="Disordered" evidence="11">
    <location>
        <begin position="317"/>
        <end position="336"/>
    </location>
</feature>
<organism evidence="12 13">
    <name type="scientific">Pararhizobium mangrovi</name>
    <dbReference type="NCBI Taxonomy" id="2590452"/>
    <lineage>
        <taxon>Bacteria</taxon>
        <taxon>Pseudomonadati</taxon>
        <taxon>Pseudomonadota</taxon>
        <taxon>Alphaproteobacteria</taxon>
        <taxon>Hyphomicrobiales</taxon>
        <taxon>Rhizobiaceae</taxon>
        <taxon>Rhizobium/Agrobacterium group</taxon>
        <taxon>Pararhizobium</taxon>
    </lineage>
</organism>
<comment type="caution">
    <text evidence="12">The sequence shown here is derived from an EMBL/GenBank/DDBJ whole genome shotgun (WGS) entry which is preliminary data.</text>
</comment>
<evidence type="ECO:0000256" key="8">
    <source>
        <dbReference type="ARBA" id="ARBA00023136"/>
    </source>
</evidence>
<dbReference type="GO" id="GO:0046930">
    <property type="term" value="C:pore complex"/>
    <property type="evidence" value="ECO:0007669"/>
    <property type="project" value="UniProtKB-KW"/>
</dbReference>
<keyword evidence="3 10" id="KW-1134">Transmembrane beta strand</keyword>
<evidence type="ECO:0000256" key="10">
    <source>
        <dbReference type="RuleBase" id="RU364005"/>
    </source>
</evidence>
<evidence type="ECO:0000256" key="6">
    <source>
        <dbReference type="ARBA" id="ARBA00023065"/>
    </source>
</evidence>
<dbReference type="Pfam" id="PF02530">
    <property type="entry name" value="Porin_2"/>
    <property type="match status" value="1"/>
</dbReference>
<dbReference type="AlphaFoldDB" id="A0A506UDG9"/>
<keyword evidence="4 10" id="KW-0812">Transmembrane</keyword>
<evidence type="ECO:0000256" key="5">
    <source>
        <dbReference type="ARBA" id="ARBA00022729"/>
    </source>
</evidence>
<comment type="subcellular location">
    <subcellularLocation>
        <location evidence="10">Cell outer membrane</location>
        <topology evidence="10">Multi-pass membrane protein</topology>
    </subcellularLocation>
</comment>
<proteinExistence type="inferred from homology"/>
<evidence type="ECO:0000313" key="13">
    <source>
        <dbReference type="Proteomes" id="UP000320314"/>
    </source>
</evidence>
<keyword evidence="9 10" id="KW-0998">Cell outer membrane</keyword>
<evidence type="ECO:0000313" key="12">
    <source>
        <dbReference type="EMBL" id="TPW31990.1"/>
    </source>
</evidence>
<dbReference type="InterPro" id="IPR003684">
    <property type="entry name" value="Porin_alphabac"/>
</dbReference>
<dbReference type="EMBL" id="VHLH01000002">
    <property type="protein sequence ID" value="TPW31990.1"/>
    <property type="molecule type" value="Genomic_DNA"/>
</dbReference>
<dbReference type="GO" id="GO:0006811">
    <property type="term" value="P:monoatomic ion transport"/>
    <property type="evidence" value="ECO:0007669"/>
    <property type="project" value="UniProtKB-KW"/>
</dbReference>
<dbReference type="Proteomes" id="UP000320314">
    <property type="component" value="Unassembled WGS sequence"/>
</dbReference>